<feature type="compositionally biased region" description="Low complexity" evidence="1">
    <location>
        <begin position="66"/>
        <end position="76"/>
    </location>
</feature>
<keyword evidence="3" id="KW-1185">Reference proteome</keyword>
<sequence>MRGWLSGISTVSATMAAVWSLDQKRELTMYSFRAAPTHTVSNGMVQAPHSDGNSVMDAIAYGSISGSATRGSTSTSAHNSMMSSRFSTSEEGHRANVARLPSVSGGRTLVGASSENEKSSSAASADSRTTSPYPYPSPDGGAGETPRSSTFLLHPPQQPSPSSSPPYAPAPGSLIQPPPRTASASPRILPAPPMSPLMPPGPPGLEDTTRVSASPYAPYAYAWAVQSPTTVESGEEPGSGDGGRGRSPYAWDHPPPSSEYLPGPSSRRTTFRTSRGEALGMGVPPYPTSPAFGGMGMGVVEDGRSERSAPPMYTPSSDS</sequence>
<proteinExistence type="predicted"/>
<feature type="compositionally biased region" description="Pro residues" evidence="1">
    <location>
        <begin position="189"/>
        <end position="203"/>
    </location>
</feature>
<name>A0A5C2S9H4_9APHY</name>
<feature type="compositionally biased region" description="Polar residues" evidence="1">
    <location>
        <begin position="77"/>
        <end position="87"/>
    </location>
</feature>
<protein>
    <submittedName>
        <fullName evidence="2">Uncharacterized protein</fullName>
    </submittedName>
</protein>
<dbReference type="Proteomes" id="UP000313359">
    <property type="component" value="Unassembled WGS sequence"/>
</dbReference>
<gene>
    <name evidence="2" type="ORF">L227DRAFT_88609</name>
</gene>
<evidence type="ECO:0000313" key="3">
    <source>
        <dbReference type="Proteomes" id="UP000313359"/>
    </source>
</evidence>
<organism evidence="2 3">
    <name type="scientific">Lentinus tigrinus ALCF2SS1-6</name>
    <dbReference type="NCBI Taxonomy" id="1328759"/>
    <lineage>
        <taxon>Eukaryota</taxon>
        <taxon>Fungi</taxon>
        <taxon>Dikarya</taxon>
        <taxon>Basidiomycota</taxon>
        <taxon>Agaricomycotina</taxon>
        <taxon>Agaricomycetes</taxon>
        <taxon>Polyporales</taxon>
        <taxon>Polyporaceae</taxon>
        <taxon>Lentinus</taxon>
    </lineage>
</organism>
<dbReference type="AlphaFoldDB" id="A0A5C2S9H4"/>
<evidence type="ECO:0000313" key="2">
    <source>
        <dbReference type="EMBL" id="RPD60505.1"/>
    </source>
</evidence>
<dbReference type="EMBL" id="ML122265">
    <property type="protein sequence ID" value="RPD60505.1"/>
    <property type="molecule type" value="Genomic_DNA"/>
</dbReference>
<dbReference type="OrthoDB" id="2758410at2759"/>
<feature type="region of interest" description="Disordered" evidence="1">
    <location>
        <begin position="228"/>
        <end position="319"/>
    </location>
</feature>
<reference evidence="2" key="1">
    <citation type="journal article" date="2018" name="Genome Biol. Evol.">
        <title>Genomics and development of Lentinus tigrinus, a white-rot wood-decaying mushroom with dimorphic fruiting bodies.</title>
        <authorList>
            <person name="Wu B."/>
            <person name="Xu Z."/>
            <person name="Knudson A."/>
            <person name="Carlson A."/>
            <person name="Chen N."/>
            <person name="Kovaka S."/>
            <person name="LaButti K."/>
            <person name="Lipzen A."/>
            <person name="Pennachio C."/>
            <person name="Riley R."/>
            <person name="Schakwitz W."/>
            <person name="Umezawa K."/>
            <person name="Ohm R.A."/>
            <person name="Grigoriev I.V."/>
            <person name="Nagy L.G."/>
            <person name="Gibbons J."/>
            <person name="Hibbett D."/>
        </authorList>
    </citation>
    <scope>NUCLEOTIDE SEQUENCE [LARGE SCALE GENOMIC DNA]</scope>
    <source>
        <strain evidence="2">ALCF2SS1-6</strain>
    </source>
</reference>
<evidence type="ECO:0000256" key="1">
    <source>
        <dbReference type="SAM" id="MobiDB-lite"/>
    </source>
</evidence>
<feature type="compositionally biased region" description="Low complexity" evidence="1">
    <location>
        <begin position="119"/>
        <end position="132"/>
    </location>
</feature>
<accession>A0A5C2S9H4</accession>
<feature type="compositionally biased region" description="Pro residues" evidence="1">
    <location>
        <begin position="156"/>
        <end position="169"/>
    </location>
</feature>
<feature type="region of interest" description="Disordered" evidence="1">
    <location>
        <begin position="66"/>
        <end position="211"/>
    </location>
</feature>